<comment type="function">
    <text evidence="9">Essential subunit of the Sec protein translocation channel SecYEG. Clamps together the 2 halves of SecY. May contact the channel plug during translocation.</text>
</comment>
<gene>
    <name evidence="9 10" type="primary">secE</name>
    <name evidence="10" type="ORF">ACFQGP_04035</name>
</gene>
<evidence type="ECO:0000256" key="1">
    <source>
        <dbReference type="ARBA" id="ARBA00004370"/>
    </source>
</evidence>
<comment type="subcellular location">
    <subcellularLocation>
        <location evidence="9">Cell membrane</location>
        <topology evidence="9">Single-pass membrane protein</topology>
    </subcellularLocation>
    <subcellularLocation>
        <location evidence="1">Membrane</location>
    </subcellularLocation>
</comment>
<evidence type="ECO:0000313" key="11">
    <source>
        <dbReference type="Proteomes" id="UP001596289"/>
    </source>
</evidence>
<reference evidence="11" key="1">
    <citation type="journal article" date="2019" name="Int. J. Syst. Evol. Microbiol.">
        <title>The Global Catalogue of Microorganisms (GCM) 10K type strain sequencing project: providing services to taxonomists for standard genome sequencing and annotation.</title>
        <authorList>
            <consortium name="The Broad Institute Genomics Platform"/>
            <consortium name="The Broad Institute Genome Sequencing Center for Infectious Disease"/>
            <person name="Wu L."/>
            <person name="Ma J."/>
        </authorList>
    </citation>
    <scope>NUCLEOTIDE SEQUENCE [LARGE SCALE GENOMIC DNA]</scope>
    <source>
        <strain evidence="11">CCM 8904</strain>
    </source>
</reference>
<feature type="transmembrane region" description="Helical" evidence="9">
    <location>
        <begin position="32"/>
        <end position="54"/>
    </location>
</feature>
<evidence type="ECO:0000256" key="3">
    <source>
        <dbReference type="ARBA" id="ARBA00022475"/>
    </source>
</evidence>
<dbReference type="PANTHER" id="PTHR33910">
    <property type="entry name" value="PROTEIN TRANSLOCASE SUBUNIT SECE"/>
    <property type="match status" value="1"/>
</dbReference>
<keyword evidence="5 9" id="KW-0653">Protein transport</keyword>
<comment type="caution">
    <text evidence="10">The sequence shown here is derived from an EMBL/GenBank/DDBJ whole genome shotgun (WGS) entry which is preliminary data.</text>
</comment>
<comment type="similarity">
    <text evidence="9">Belongs to the SecE/SEC61-gamma family.</text>
</comment>
<protein>
    <recommendedName>
        <fullName evidence="9">Protein translocase subunit SecE</fullName>
    </recommendedName>
</protein>
<keyword evidence="6 9" id="KW-1133">Transmembrane helix</keyword>
<dbReference type="HAMAP" id="MF_00422">
    <property type="entry name" value="SecE"/>
    <property type="match status" value="1"/>
</dbReference>
<dbReference type="PANTHER" id="PTHR33910:SF1">
    <property type="entry name" value="PROTEIN TRANSLOCASE SUBUNIT SECE"/>
    <property type="match status" value="1"/>
</dbReference>
<dbReference type="InterPro" id="IPR001901">
    <property type="entry name" value="Translocase_SecE/Sec61-g"/>
</dbReference>
<keyword evidence="7 9" id="KW-0811">Translocation</keyword>
<comment type="subunit">
    <text evidence="9">Component of the Sec protein translocase complex. Heterotrimer consisting of SecY, SecE and SecG subunits. The heterotrimers can form oligomers, although 1 heterotrimer is thought to be able to translocate proteins. Interacts with the ribosome. Interacts with SecDF, and other proteins may be involved. Interacts with SecA.</text>
</comment>
<dbReference type="NCBIfam" id="TIGR00964">
    <property type="entry name" value="secE_bact"/>
    <property type="match status" value="1"/>
</dbReference>
<accession>A0ABW1RCA9</accession>
<dbReference type="InterPro" id="IPR005807">
    <property type="entry name" value="SecE_bac"/>
</dbReference>
<keyword evidence="3 9" id="KW-1003">Cell membrane</keyword>
<dbReference type="EMBL" id="JBHSSL010000025">
    <property type="protein sequence ID" value="MFC6169746.1"/>
    <property type="molecule type" value="Genomic_DNA"/>
</dbReference>
<evidence type="ECO:0000256" key="8">
    <source>
        <dbReference type="ARBA" id="ARBA00023136"/>
    </source>
</evidence>
<dbReference type="InterPro" id="IPR038379">
    <property type="entry name" value="SecE_sf"/>
</dbReference>
<evidence type="ECO:0000256" key="9">
    <source>
        <dbReference type="HAMAP-Rule" id="MF_00422"/>
    </source>
</evidence>
<dbReference type="Proteomes" id="UP001596289">
    <property type="component" value="Unassembled WGS sequence"/>
</dbReference>
<proteinExistence type="inferred from homology"/>
<organism evidence="10 11">
    <name type="scientific">Loigolactobacillus jiayinensis</name>
    <dbReference type="NCBI Taxonomy" id="2486016"/>
    <lineage>
        <taxon>Bacteria</taxon>
        <taxon>Bacillati</taxon>
        <taxon>Bacillota</taxon>
        <taxon>Bacilli</taxon>
        <taxon>Lactobacillales</taxon>
        <taxon>Lactobacillaceae</taxon>
        <taxon>Loigolactobacillus</taxon>
    </lineage>
</organism>
<sequence>MKLVRYLGAVRQEMRDTTWPTRKELRHDTSTVVWLSLLFAAYFAIVDNGIQWVLNLFIFK</sequence>
<evidence type="ECO:0000256" key="4">
    <source>
        <dbReference type="ARBA" id="ARBA00022692"/>
    </source>
</evidence>
<evidence type="ECO:0000313" key="10">
    <source>
        <dbReference type="EMBL" id="MFC6169746.1"/>
    </source>
</evidence>
<name>A0ABW1RCA9_9LACO</name>
<evidence type="ECO:0000256" key="5">
    <source>
        <dbReference type="ARBA" id="ARBA00022927"/>
    </source>
</evidence>
<dbReference type="Pfam" id="PF00584">
    <property type="entry name" value="SecE"/>
    <property type="match status" value="1"/>
</dbReference>
<evidence type="ECO:0000256" key="7">
    <source>
        <dbReference type="ARBA" id="ARBA00023010"/>
    </source>
</evidence>
<keyword evidence="2 9" id="KW-0813">Transport</keyword>
<dbReference type="Gene3D" id="1.20.5.1030">
    <property type="entry name" value="Preprotein translocase secy subunit"/>
    <property type="match status" value="1"/>
</dbReference>
<evidence type="ECO:0000256" key="2">
    <source>
        <dbReference type="ARBA" id="ARBA00022448"/>
    </source>
</evidence>
<evidence type="ECO:0000256" key="6">
    <source>
        <dbReference type="ARBA" id="ARBA00022989"/>
    </source>
</evidence>
<keyword evidence="4 9" id="KW-0812">Transmembrane</keyword>
<keyword evidence="11" id="KW-1185">Reference proteome</keyword>
<keyword evidence="8 9" id="KW-0472">Membrane</keyword>
<dbReference type="RefSeq" id="WP_125551155.1">
    <property type="nucleotide sequence ID" value="NZ_JBHSSL010000025.1"/>
</dbReference>